<dbReference type="AlphaFoldDB" id="A0A8J8NUF7"/>
<organism evidence="1 2">
    <name type="scientific">Halteria grandinella</name>
    <dbReference type="NCBI Taxonomy" id="5974"/>
    <lineage>
        <taxon>Eukaryota</taxon>
        <taxon>Sar</taxon>
        <taxon>Alveolata</taxon>
        <taxon>Ciliophora</taxon>
        <taxon>Intramacronucleata</taxon>
        <taxon>Spirotrichea</taxon>
        <taxon>Stichotrichia</taxon>
        <taxon>Sporadotrichida</taxon>
        <taxon>Halteriidae</taxon>
        <taxon>Halteria</taxon>
    </lineage>
</organism>
<reference evidence="1" key="1">
    <citation type="submission" date="2019-06" db="EMBL/GenBank/DDBJ databases">
        <authorList>
            <person name="Zheng W."/>
        </authorList>
    </citation>
    <scope>NUCLEOTIDE SEQUENCE</scope>
    <source>
        <strain evidence="1">QDHG01</strain>
    </source>
</reference>
<comment type="caution">
    <text evidence="1">The sequence shown here is derived from an EMBL/GenBank/DDBJ whole genome shotgun (WGS) entry which is preliminary data.</text>
</comment>
<dbReference type="EMBL" id="RRYP01007264">
    <property type="protein sequence ID" value="TNV80625.1"/>
    <property type="molecule type" value="Genomic_DNA"/>
</dbReference>
<gene>
    <name evidence="1" type="ORF">FGO68_gene10407</name>
</gene>
<evidence type="ECO:0000313" key="2">
    <source>
        <dbReference type="Proteomes" id="UP000785679"/>
    </source>
</evidence>
<proteinExistence type="predicted"/>
<sequence length="70" mass="8047">MPPDTHLQQKQVSHNIQLYIFSLIFTQLGNSKILTLPSLKTTSMSQQFQRTMPTTQMVLLSRKSSLNVRN</sequence>
<accession>A0A8J8NUF7</accession>
<keyword evidence="2" id="KW-1185">Reference proteome</keyword>
<protein>
    <submittedName>
        <fullName evidence="1">Uncharacterized protein</fullName>
    </submittedName>
</protein>
<evidence type="ECO:0000313" key="1">
    <source>
        <dbReference type="EMBL" id="TNV80625.1"/>
    </source>
</evidence>
<name>A0A8J8NUF7_HALGN</name>
<dbReference type="Proteomes" id="UP000785679">
    <property type="component" value="Unassembled WGS sequence"/>
</dbReference>